<protein>
    <recommendedName>
        <fullName evidence="2">Anti-sigma-W factor RsiW</fullName>
    </recommendedName>
</protein>
<reference evidence="5 6" key="1">
    <citation type="submission" date="2024-03" db="EMBL/GenBank/DDBJ databases">
        <title>Human intestinal bacterial collection.</title>
        <authorList>
            <person name="Pauvert C."/>
            <person name="Hitch T.C.A."/>
            <person name="Clavel T."/>
        </authorList>
    </citation>
    <scope>NUCLEOTIDE SEQUENCE [LARGE SCALE GENOMIC DNA]</scope>
    <source>
        <strain evidence="5 6">CLA-AA-H95</strain>
    </source>
</reference>
<dbReference type="RefSeq" id="WP_173906913.1">
    <property type="nucleotide sequence ID" value="NZ_JBBMEI010000022.1"/>
</dbReference>
<sequence length="111" mass="12819">MDCRTAESMVTRFIDHSLSVNELEEFLDHIETCPSCYDELETYFIVHEAMQQLDEKEDGTVLDFKKLLEQEIRRSRRSIRQTRGIRFTVGLISMAAAVALCVFVIFVILGV</sequence>
<gene>
    <name evidence="5" type="ORF">WMO75_08415</name>
</gene>
<dbReference type="Gene3D" id="1.10.10.1320">
    <property type="entry name" value="Anti-sigma factor, zinc-finger domain"/>
    <property type="match status" value="1"/>
</dbReference>
<evidence type="ECO:0000256" key="2">
    <source>
        <dbReference type="ARBA" id="ARBA00024438"/>
    </source>
</evidence>
<evidence type="ECO:0000313" key="5">
    <source>
        <dbReference type="EMBL" id="MEQ2358354.1"/>
    </source>
</evidence>
<keyword evidence="3" id="KW-1133">Transmembrane helix</keyword>
<evidence type="ECO:0000313" key="6">
    <source>
        <dbReference type="Proteomes" id="UP001446032"/>
    </source>
</evidence>
<feature type="transmembrane region" description="Helical" evidence="3">
    <location>
        <begin position="84"/>
        <end position="109"/>
    </location>
</feature>
<dbReference type="InterPro" id="IPR027383">
    <property type="entry name" value="Znf_put"/>
</dbReference>
<dbReference type="Pfam" id="PF13490">
    <property type="entry name" value="zf-HC2"/>
    <property type="match status" value="1"/>
</dbReference>
<dbReference type="Proteomes" id="UP001446032">
    <property type="component" value="Unassembled WGS sequence"/>
</dbReference>
<proteinExistence type="inferred from homology"/>
<dbReference type="EMBL" id="JBBMEI010000022">
    <property type="protein sequence ID" value="MEQ2358354.1"/>
    <property type="molecule type" value="Genomic_DNA"/>
</dbReference>
<accession>A0ABV1AJM4</accession>
<comment type="similarity">
    <text evidence="1">Belongs to the zinc-associated anti-sigma factor (ZAS) superfamily. Anti-sigma-W factor family.</text>
</comment>
<evidence type="ECO:0000256" key="3">
    <source>
        <dbReference type="SAM" id="Phobius"/>
    </source>
</evidence>
<name>A0ABV1AJM4_9FIRM</name>
<evidence type="ECO:0000259" key="4">
    <source>
        <dbReference type="Pfam" id="PF13490"/>
    </source>
</evidence>
<keyword evidence="3" id="KW-0812">Transmembrane</keyword>
<keyword evidence="3" id="KW-0472">Membrane</keyword>
<dbReference type="InterPro" id="IPR041916">
    <property type="entry name" value="Anti_sigma_zinc_sf"/>
</dbReference>
<keyword evidence="6" id="KW-1185">Reference proteome</keyword>
<evidence type="ECO:0000256" key="1">
    <source>
        <dbReference type="ARBA" id="ARBA00024353"/>
    </source>
</evidence>
<comment type="caution">
    <text evidence="5">The sequence shown here is derived from an EMBL/GenBank/DDBJ whole genome shotgun (WGS) entry which is preliminary data.</text>
</comment>
<feature type="domain" description="Putative zinc-finger" evidence="4">
    <location>
        <begin position="3"/>
        <end position="36"/>
    </location>
</feature>
<organism evidence="5 6">
    <name type="scientific">Blautia intestinihominis</name>
    <dbReference type="NCBI Taxonomy" id="3133152"/>
    <lineage>
        <taxon>Bacteria</taxon>
        <taxon>Bacillati</taxon>
        <taxon>Bacillota</taxon>
        <taxon>Clostridia</taxon>
        <taxon>Lachnospirales</taxon>
        <taxon>Lachnospiraceae</taxon>
        <taxon>Blautia</taxon>
    </lineage>
</organism>